<comment type="caution">
    <text evidence="2">The sequence shown here is derived from an EMBL/GenBank/DDBJ whole genome shotgun (WGS) entry which is preliminary data.</text>
</comment>
<name>A0A6A4P9J7_LUPAL</name>
<protein>
    <submittedName>
        <fullName evidence="2">Uncharacterized protein</fullName>
    </submittedName>
</protein>
<reference evidence="3" key="1">
    <citation type="journal article" date="2020" name="Nat. Commun.">
        <title>Genome sequence of the cluster root forming white lupin.</title>
        <authorList>
            <person name="Hufnagel B."/>
            <person name="Marques A."/>
            <person name="Soriano A."/>
            <person name="Marques L."/>
            <person name="Divol F."/>
            <person name="Doumas P."/>
            <person name="Sallet E."/>
            <person name="Mancinotti D."/>
            <person name="Carrere S."/>
            <person name="Marande W."/>
            <person name="Arribat S."/>
            <person name="Keller J."/>
            <person name="Huneau C."/>
            <person name="Blein T."/>
            <person name="Aime D."/>
            <person name="Laguerre M."/>
            <person name="Taylor J."/>
            <person name="Schubert V."/>
            <person name="Nelson M."/>
            <person name="Geu-Flores F."/>
            <person name="Crespi M."/>
            <person name="Gallardo-Guerrero K."/>
            <person name="Delaux P.-M."/>
            <person name="Salse J."/>
            <person name="Berges H."/>
            <person name="Guyot R."/>
            <person name="Gouzy J."/>
            <person name="Peret B."/>
        </authorList>
    </citation>
    <scope>NUCLEOTIDE SEQUENCE [LARGE SCALE GENOMIC DNA]</scope>
    <source>
        <strain evidence="3">cv. Amiga</strain>
    </source>
</reference>
<accession>A0A6A4P9J7</accession>
<keyword evidence="1" id="KW-0472">Membrane</keyword>
<evidence type="ECO:0000313" key="3">
    <source>
        <dbReference type="Proteomes" id="UP000447434"/>
    </source>
</evidence>
<proteinExistence type="predicted"/>
<gene>
    <name evidence="2" type="ORF">Lalb_Chr15g0084731</name>
</gene>
<keyword evidence="1" id="KW-0812">Transmembrane</keyword>
<organism evidence="2 3">
    <name type="scientific">Lupinus albus</name>
    <name type="common">White lupine</name>
    <name type="synonym">Lupinus termis</name>
    <dbReference type="NCBI Taxonomy" id="3870"/>
    <lineage>
        <taxon>Eukaryota</taxon>
        <taxon>Viridiplantae</taxon>
        <taxon>Streptophyta</taxon>
        <taxon>Embryophyta</taxon>
        <taxon>Tracheophyta</taxon>
        <taxon>Spermatophyta</taxon>
        <taxon>Magnoliopsida</taxon>
        <taxon>eudicotyledons</taxon>
        <taxon>Gunneridae</taxon>
        <taxon>Pentapetalae</taxon>
        <taxon>rosids</taxon>
        <taxon>fabids</taxon>
        <taxon>Fabales</taxon>
        <taxon>Fabaceae</taxon>
        <taxon>Papilionoideae</taxon>
        <taxon>50 kb inversion clade</taxon>
        <taxon>genistoids sensu lato</taxon>
        <taxon>core genistoids</taxon>
        <taxon>Genisteae</taxon>
        <taxon>Lupinus</taxon>
    </lineage>
</organism>
<feature type="transmembrane region" description="Helical" evidence="1">
    <location>
        <begin position="12"/>
        <end position="30"/>
    </location>
</feature>
<dbReference type="AlphaFoldDB" id="A0A6A4P9J7"/>
<keyword evidence="1" id="KW-1133">Transmembrane helix</keyword>
<sequence length="49" mass="5799">MIDPLKFTLDMSPTSFSFIYLLCYVFLFYFDETFVHCFLIEGSVQTEKA</sequence>
<evidence type="ECO:0000256" key="1">
    <source>
        <dbReference type="SAM" id="Phobius"/>
    </source>
</evidence>
<evidence type="ECO:0000313" key="2">
    <source>
        <dbReference type="EMBL" id="KAE9598790.1"/>
    </source>
</evidence>
<keyword evidence="3" id="KW-1185">Reference proteome</keyword>
<dbReference type="EMBL" id="WOCE01000015">
    <property type="protein sequence ID" value="KAE9598790.1"/>
    <property type="molecule type" value="Genomic_DNA"/>
</dbReference>
<dbReference type="Proteomes" id="UP000447434">
    <property type="component" value="Chromosome 15"/>
</dbReference>